<protein>
    <submittedName>
        <fullName evidence="2">Putative cell wall binding repeat protein</fullName>
    </submittedName>
</protein>
<dbReference type="PANTHER" id="PTHR30032">
    <property type="entry name" value="N-ACETYLMURAMOYL-L-ALANINE AMIDASE-RELATED"/>
    <property type="match status" value="1"/>
</dbReference>
<gene>
    <name evidence="2" type="ORF">C8E83_2216</name>
</gene>
<dbReference type="InterPro" id="IPR051922">
    <property type="entry name" value="Bact_Sporulation_Assoc"/>
</dbReference>
<dbReference type="Proteomes" id="UP000280008">
    <property type="component" value="Unassembled WGS sequence"/>
</dbReference>
<dbReference type="PROSITE" id="PS51318">
    <property type="entry name" value="TAT"/>
    <property type="match status" value="1"/>
</dbReference>
<dbReference type="SUPFAM" id="SSF50969">
    <property type="entry name" value="YVTN repeat-like/Quinoprotein amine dehydrogenase"/>
    <property type="match status" value="1"/>
</dbReference>
<dbReference type="InterPro" id="IPR007253">
    <property type="entry name" value="Cell_wall-bd_2"/>
</dbReference>
<evidence type="ECO:0000256" key="1">
    <source>
        <dbReference type="SAM" id="SignalP"/>
    </source>
</evidence>
<dbReference type="AlphaFoldDB" id="A0A495IH39"/>
<dbReference type="PANTHER" id="PTHR30032:SF8">
    <property type="entry name" value="GERMINATION-SPECIFIC N-ACETYLMURAMOYL-L-ALANINE AMIDASE"/>
    <property type="match status" value="1"/>
</dbReference>
<organism evidence="2 3">
    <name type="scientific">Frondihabitans australicus</name>
    <dbReference type="NCBI Taxonomy" id="386892"/>
    <lineage>
        <taxon>Bacteria</taxon>
        <taxon>Bacillati</taxon>
        <taxon>Actinomycetota</taxon>
        <taxon>Actinomycetes</taxon>
        <taxon>Micrococcales</taxon>
        <taxon>Microbacteriaceae</taxon>
        <taxon>Frondihabitans</taxon>
    </lineage>
</organism>
<dbReference type="Gene3D" id="2.130.10.10">
    <property type="entry name" value="YVTN repeat-like/Quinoprotein amine dehydrogenase"/>
    <property type="match status" value="2"/>
</dbReference>
<feature type="signal peptide" evidence="1">
    <location>
        <begin position="1"/>
        <end position="35"/>
    </location>
</feature>
<accession>A0A495IH39</accession>
<evidence type="ECO:0000313" key="3">
    <source>
        <dbReference type="Proteomes" id="UP000280008"/>
    </source>
</evidence>
<keyword evidence="1" id="KW-0732">Signal</keyword>
<comment type="caution">
    <text evidence="2">The sequence shown here is derived from an EMBL/GenBank/DDBJ whole genome shotgun (WGS) entry which is preliminary data.</text>
</comment>
<proteinExistence type="predicted"/>
<dbReference type="Pfam" id="PF04122">
    <property type="entry name" value="CW_binding_2"/>
    <property type="match status" value="3"/>
</dbReference>
<feature type="chain" id="PRO_5019861693" evidence="1">
    <location>
        <begin position="36"/>
        <end position="730"/>
    </location>
</feature>
<keyword evidence="3" id="KW-1185">Reference proteome</keyword>
<name>A0A495IH39_9MICO</name>
<dbReference type="Gene3D" id="3.40.50.12090">
    <property type="match status" value="1"/>
</dbReference>
<sequence length="730" mass="75541">MSPLRRRPTRLLAAGAAALLLVAGVATLGAAPASAAPTDTVDHYPGQGTTYSLPLPPIHIVAASDGSEIYAATGTNVMMVISPQTEHVIREITLPGRVGFMTLTNTGMLDALAQPAAGSTAPYSFLEISPSTGETTATSFPTGFVPKNFAVTPDGSTAVATTETSGDSVTSTASAIVVHPHAGTLGPTTVLKGLVTIVADTITPDGSKYFVTSAQVLPAIDHQGGSKGGVVEVDTASGAAAPLLVLDGMYSRAAVVSLDGSKLFIANSTGPVDVVDTASLTIEASLDTGDTFDDTLQLTGDGSTVVAGSSDSNLLIDVTTLKTMTIPYNGNSYPATMIPGSSHILAYSFQPPTIVDGRETMWQAFLANEIDAHTGKIVRTAAIGGGDARNVNLVLPNDRDFFFVTPIPGIKEITHVDLDATGRVVTTLRHFGDDRYETAESVAAATVSHTSAARARTLYLVSGQEYPDALGAGPAASHQNAALLLTPPSGLSPWVTYFVKHHPINKIVVVGSTASLPDRIIEQAKALTHYRIPVVRTAGTDRYATNRALISSSFGSKFTHVWVATGTDFPDALSTVSAASHDDEPLLLVNGSTSSLDSATTAFLRRAGVKSINVVGGTTSISTGVESSLASIASTTRIAGSDRYATSELVNDAAFTAPLHDEVMASGANWPDALSSDQLAAVMHAPLAIVPTSCVPDHLAEQIDARSNSLVELIGGYPSLDNDMDLFESC</sequence>
<reference evidence="2 3" key="1">
    <citation type="submission" date="2018-10" db="EMBL/GenBank/DDBJ databases">
        <title>Sequencing the genomes of 1000 actinobacteria strains.</title>
        <authorList>
            <person name="Klenk H.-P."/>
        </authorList>
    </citation>
    <scope>NUCLEOTIDE SEQUENCE [LARGE SCALE GENOMIC DNA]</scope>
    <source>
        <strain evidence="2 3">DSM 17894</strain>
    </source>
</reference>
<evidence type="ECO:0000313" key="2">
    <source>
        <dbReference type="EMBL" id="RKR75079.1"/>
    </source>
</evidence>
<dbReference type="EMBL" id="RBKS01000001">
    <property type="protein sequence ID" value="RKR75079.1"/>
    <property type="molecule type" value="Genomic_DNA"/>
</dbReference>
<dbReference type="InterPro" id="IPR006311">
    <property type="entry name" value="TAT_signal"/>
</dbReference>
<dbReference type="InterPro" id="IPR015943">
    <property type="entry name" value="WD40/YVTN_repeat-like_dom_sf"/>
</dbReference>
<dbReference type="InterPro" id="IPR011044">
    <property type="entry name" value="Quino_amine_DH_bsu"/>
</dbReference>